<dbReference type="Proteomes" id="UP000530268">
    <property type="component" value="Unassembled WGS sequence"/>
</dbReference>
<reference evidence="2 3" key="1">
    <citation type="submission" date="2020-08" db="EMBL/GenBank/DDBJ databases">
        <title>Genomic Encyclopedia of Type Strains, Phase IV (KMG-IV): sequencing the most valuable type-strain genomes for metagenomic binning, comparative biology and taxonomic classification.</title>
        <authorList>
            <person name="Goeker M."/>
        </authorList>
    </citation>
    <scope>NUCLEOTIDE SEQUENCE [LARGE SCALE GENOMIC DNA]</scope>
    <source>
        <strain evidence="2 3">DSM 102234</strain>
    </source>
</reference>
<keyword evidence="1" id="KW-0812">Transmembrane</keyword>
<dbReference type="AlphaFoldDB" id="A0A7W6E482"/>
<dbReference type="RefSeq" id="WP_184561548.1">
    <property type="nucleotide sequence ID" value="NZ_JACIEI010000001.1"/>
</dbReference>
<name>A0A7W6E482_9RHOB</name>
<gene>
    <name evidence="2" type="ORF">GGR95_000016</name>
</gene>
<evidence type="ECO:0000313" key="3">
    <source>
        <dbReference type="Proteomes" id="UP000530268"/>
    </source>
</evidence>
<feature type="transmembrane region" description="Helical" evidence="1">
    <location>
        <begin position="97"/>
        <end position="120"/>
    </location>
</feature>
<evidence type="ECO:0000313" key="2">
    <source>
        <dbReference type="EMBL" id="MBB3992397.1"/>
    </source>
</evidence>
<dbReference type="EMBL" id="JACIEI010000001">
    <property type="protein sequence ID" value="MBB3992397.1"/>
    <property type="molecule type" value="Genomic_DNA"/>
</dbReference>
<protein>
    <submittedName>
        <fullName evidence="2">Uncharacterized protein</fullName>
    </submittedName>
</protein>
<accession>A0A7W6E482</accession>
<organism evidence="2 3">
    <name type="scientific">Sulfitobacter undariae</name>
    <dbReference type="NCBI Taxonomy" id="1563671"/>
    <lineage>
        <taxon>Bacteria</taxon>
        <taxon>Pseudomonadati</taxon>
        <taxon>Pseudomonadota</taxon>
        <taxon>Alphaproteobacteria</taxon>
        <taxon>Rhodobacterales</taxon>
        <taxon>Roseobacteraceae</taxon>
        <taxon>Sulfitobacter</taxon>
    </lineage>
</organism>
<evidence type="ECO:0000256" key="1">
    <source>
        <dbReference type="SAM" id="Phobius"/>
    </source>
</evidence>
<feature type="transmembrane region" description="Helical" evidence="1">
    <location>
        <begin position="64"/>
        <end position="85"/>
    </location>
</feature>
<feature type="transmembrane region" description="Helical" evidence="1">
    <location>
        <begin position="6"/>
        <end position="22"/>
    </location>
</feature>
<comment type="caution">
    <text evidence="2">The sequence shown here is derived from an EMBL/GenBank/DDBJ whole genome shotgun (WGS) entry which is preliminary data.</text>
</comment>
<keyword evidence="1" id="KW-0472">Membrane</keyword>
<keyword evidence="3" id="KW-1185">Reference proteome</keyword>
<keyword evidence="1" id="KW-1133">Transmembrane helix</keyword>
<proteinExistence type="predicted"/>
<feature type="transmembrane region" description="Helical" evidence="1">
    <location>
        <begin position="34"/>
        <end position="52"/>
    </location>
</feature>
<sequence>MSYVALFIIVFVGGPLAFRGLMRGGTSPAAFRRLAMFTAICAATGLALRYGFADLWGHDLVLTGSGLAFIWGGWIGVLAYGAQALRRMDHGLRMRRWTSMMGSLGTTIPWFGLASASALAA</sequence>